<dbReference type="CDD" id="cd00685">
    <property type="entry name" value="Trans_IPPS_HT"/>
    <property type="match status" value="1"/>
</dbReference>
<comment type="similarity">
    <text evidence="3">Belongs to the FPP/GGPP synthase family.</text>
</comment>
<dbReference type="RefSeq" id="WP_142042184.1">
    <property type="nucleotide sequence ID" value="NZ_JBHTGS010000001.1"/>
</dbReference>
<evidence type="ECO:0000313" key="5">
    <source>
        <dbReference type="Proteomes" id="UP000317043"/>
    </source>
</evidence>
<dbReference type="InParanoid" id="A0A543B009"/>
<keyword evidence="5" id="KW-1185">Reference proteome</keyword>
<dbReference type="Gene3D" id="1.10.600.10">
    <property type="entry name" value="Farnesyl Diphosphate Synthase"/>
    <property type="match status" value="1"/>
</dbReference>
<sequence>MTTIEVARHRTAGEVIGAARELVEPALRDAVNSLAPAMRRIAGYHLGWWDADGRVIDETGGKSIRPALTLLCAEAVGESVRAAVPAAVAVELVHNFSLLHDDVIDRDQTRRHRPTAWTVFGQGDAILAGDALSTLAADVVAASGHPHALEGVRMINSTVLELIDGQSADMAFESRGDVELAECQAMAASKTGALLGCACAVGGLFGGGSRDQVLSLGVFGSQLGLAFQFIDDLLGIWGDPAVTGKPVHSDLSNRKKSLPVVAALNSQTPQATELSRLYGGDGDLSAADQARAAELIDQAGGRRWSSDQADVLFDEAISRLATAGLRAGPVAELAEMARLVTRRDH</sequence>
<evidence type="ECO:0000256" key="3">
    <source>
        <dbReference type="RuleBase" id="RU004466"/>
    </source>
</evidence>
<dbReference type="InterPro" id="IPR033749">
    <property type="entry name" value="Polyprenyl_synt_CS"/>
</dbReference>
<evidence type="ECO:0000313" key="4">
    <source>
        <dbReference type="EMBL" id="TQL78161.1"/>
    </source>
</evidence>
<evidence type="ECO:0000256" key="1">
    <source>
        <dbReference type="ARBA" id="ARBA00022723"/>
    </source>
</evidence>
<dbReference type="GO" id="GO:0046872">
    <property type="term" value="F:metal ion binding"/>
    <property type="evidence" value="ECO:0007669"/>
    <property type="project" value="UniProtKB-KW"/>
</dbReference>
<gene>
    <name evidence="4" type="ORF">FB566_3738</name>
</gene>
<dbReference type="FunCoup" id="A0A543B009">
    <property type="interactions" value="141"/>
</dbReference>
<dbReference type="EMBL" id="VFOW01000001">
    <property type="protein sequence ID" value="TQL78161.1"/>
    <property type="molecule type" value="Genomic_DNA"/>
</dbReference>
<dbReference type="Pfam" id="PF00348">
    <property type="entry name" value="polyprenyl_synt"/>
    <property type="match status" value="1"/>
</dbReference>
<dbReference type="PROSITE" id="PS00723">
    <property type="entry name" value="POLYPRENYL_SYNTHASE_1"/>
    <property type="match status" value="1"/>
</dbReference>
<dbReference type="Proteomes" id="UP000317043">
    <property type="component" value="Unassembled WGS sequence"/>
</dbReference>
<dbReference type="InterPro" id="IPR008949">
    <property type="entry name" value="Isoprenoid_synthase_dom_sf"/>
</dbReference>
<comment type="caution">
    <text evidence="4">The sequence shown here is derived from an EMBL/GenBank/DDBJ whole genome shotgun (WGS) entry which is preliminary data.</text>
</comment>
<dbReference type="PANTHER" id="PTHR12001">
    <property type="entry name" value="GERANYLGERANYL PYROPHOSPHATE SYNTHASE"/>
    <property type="match status" value="1"/>
</dbReference>
<accession>A0A543B009</accession>
<evidence type="ECO:0000256" key="2">
    <source>
        <dbReference type="ARBA" id="ARBA00022842"/>
    </source>
</evidence>
<keyword evidence="2" id="KW-0460">Magnesium</keyword>
<dbReference type="SUPFAM" id="SSF48576">
    <property type="entry name" value="Terpenoid synthases"/>
    <property type="match status" value="1"/>
</dbReference>
<dbReference type="SFLD" id="SFLDS00005">
    <property type="entry name" value="Isoprenoid_Synthase_Type_I"/>
    <property type="match status" value="1"/>
</dbReference>
<dbReference type="NCBIfam" id="NF041169">
    <property type="entry name" value="f2_encap_cargo4"/>
    <property type="match status" value="1"/>
</dbReference>
<keyword evidence="3" id="KW-0808">Transferase</keyword>
<dbReference type="AlphaFoldDB" id="A0A543B009"/>
<dbReference type="PANTHER" id="PTHR12001:SF86">
    <property type="entry name" value="GERANYLGERANYL DIPHOSPHATE SYNTHASE"/>
    <property type="match status" value="1"/>
</dbReference>
<protein>
    <submittedName>
        <fullName evidence="4">Geranylgeranyl diphosphate synthase type I</fullName>
    </submittedName>
</protein>
<dbReference type="GO" id="GO:0004659">
    <property type="term" value="F:prenyltransferase activity"/>
    <property type="evidence" value="ECO:0007669"/>
    <property type="project" value="InterPro"/>
</dbReference>
<dbReference type="GO" id="GO:0008299">
    <property type="term" value="P:isoprenoid biosynthetic process"/>
    <property type="evidence" value="ECO:0007669"/>
    <property type="project" value="InterPro"/>
</dbReference>
<name>A0A543B009_9ACTN</name>
<organism evidence="4 5">
    <name type="scientific">Stackebrandtia endophytica</name>
    <dbReference type="NCBI Taxonomy" id="1496996"/>
    <lineage>
        <taxon>Bacteria</taxon>
        <taxon>Bacillati</taxon>
        <taxon>Actinomycetota</taxon>
        <taxon>Actinomycetes</taxon>
        <taxon>Glycomycetales</taxon>
        <taxon>Glycomycetaceae</taxon>
        <taxon>Stackebrandtia</taxon>
    </lineage>
</organism>
<proteinExistence type="inferred from homology"/>
<dbReference type="InterPro" id="IPR000092">
    <property type="entry name" value="Polyprenyl_synt"/>
</dbReference>
<keyword evidence="1" id="KW-0479">Metal-binding</keyword>
<dbReference type="OrthoDB" id="4497239at2"/>
<reference evidence="4 5" key="1">
    <citation type="submission" date="2019-06" db="EMBL/GenBank/DDBJ databases">
        <title>Sequencing the genomes of 1000 actinobacteria strains.</title>
        <authorList>
            <person name="Klenk H.-P."/>
        </authorList>
    </citation>
    <scope>NUCLEOTIDE SEQUENCE [LARGE SCALE GENOMIC DNA]</scope>
    <source>
        <strain evidence="4 5">DSM 45928</strain>
    </source>
</reference>